<organism evidence="2 3">
    <name type="scientific">Pseudomonas mosselii</name>
    <dbReference type="NCBI Taxonomy" id="78327"/>
    <lineage>
        <taxon>Bacteria</taxon>
        <taxon>Pseudomonadati</taxon>
        <taxon>Pseudomonadota</taxon>
        <taxon>Gammaproteobacteria</taxon>
        <taxon>Pseudomonadales</taxon>
        <taxon>Pseudomonadaceae</taxon>
        <taxon>Pseudomonas</taxon>
    </lineage>
</organism>
<accession>A0A5R8ZGN1</accession>
<dbReference type="RefSeq" id="WP_092250095.1">
    <property type="nucleotide sequence ID" value="NZ_VAUO01000001.1"/>
</dbReference>
<reference evidence="2 3" key="1">
    <citation type="submission" date="2019-05" db="EMBL/GenBank/DDBJ databases">
        <title>Pseudomonas sp. SC006 isolated from lettuce that can produce HBGAs.</title>
        <authorList>
            <person name="Wang D."/>
            <person name="Liao N."/>
            <person name="Liu D."/>
            <person name="Zhang Z."/>
            <person name="Zou S."/>
        </authorList>
    </citation>
    <scope>NUCLEOTIDE SEQUENCE [LARGE SCALE GENOMIC DNA]</scope>
    <source>
        <strain evidence="2 3">SC006</strain>
    </source>
</reference>
<feature type="region of interest" description="Disordered" evidence="1">
    <location>
        <begin position="204"/>
        <end position="225"/>
    </location>
</feature>
<dbReference type="InterPro" id="IPR025449">
    <property type="entry name" value="JetB"/>
</dbReference>
<feature type="compositionally biased region" description="Polar residues" evidence="1">
    <location>
        <begin position="216"/>
        <end position="225"/>
    </location>
</feature>
<dbReference type="Pfam" id="PF13835">
    <property type="entry name" value="DUF4194"/>
    <property type="match status" value="1"/>
</dbReference>
<dbReference type="Proteomes" id="UP000309819">
    <property type="component" value="Unassembled WGS sequence"/>
</dbReference>
<protein>
    <submittedName>
        <fullName evidence="2">DUF4194 domain-containing protein</fullName>
    </submittedName>
</protein>
<evidence type="ECO:0000256" key="1">
    <source>
        <dbReference type="SAM" id="MobiDB-lite"/>
    </source>
</evidence>
<dbReference type="EMBL" id="VAUO01000001">
    <property type="protein sequence ID" value="TLP64933.1"/>
    <property type="molecule type" value="Genomic_DNA"/>
</dbReference>
<keyword evidence="3" id="KW-1185">Reference proteome</keyword>
<sequence length="225" mass="25135">MNSHWQDLASNSNGYYEEDDFAAATYRLVTDQVIYHSDLKGRKIYSIIDQYERHIAKALAPLGVTIGVDRQLLYAYALPQHPSLTTATIPQTMFALVLRGLYEDGMRAGQVSDDSGEIICDFIELQEKYRLMTNRELPPKGELETLIRTARRWGIVRRLEAGDTHLSGLNIESDDGGIAIRPAIRVILGEAALQQLALWGAKDRDVELPPAEDSDAQQPSPDDIP</sequence>
<evidence type="ECO:0000313" key="2">
    <source>
        <dbReference type="EMBL" id="TLP64933.1"/>
    </source>
</evidence>
<dbReference type="AlphaFoldDB" id="A0A5R8ZGN1"/>
<name>A0A5R8ZGN1_9PSED</name>
<gene>
    <name evidence="2" type="ORF">FEM01_01770</name>
</gene>
<evidence type="ECO:0000313" key="3">
    <source>
        <dbReference type="Proteomes" id="UP000309819"/>
    </source>
</evidence>
<proteinExistence type="predicted"/>
<dbReference type="OrthoDB" id="6102739at2"/>
<comment type="caution">
    <text evidence="2">The sequence shown here is derived from an EMBL/GenBank/DDBJ whole genome shotgun (WGS) entry which is preliminary data.</text>
</comment>